<feature type="region of interest" description="Disordered" evidence="1">
    <location>
        <begin position="673"/>
        <end position="697"/>
    </location>
</feature>
<feature type="region of interest" description="Disordered" evidence="1">
    <location>
        <begin position="368"/>
        <end position="434"/>
    </location>
</feature>
<feature type="compositionally biased region" description="Low complexity" evidence="1">
    <location>
        <begin position="638"/>
        <end position="649"/>
    </location>
</feature>
<keyword evidence="3" id="KW-1185">Reference proteome</keyword>
<feature type="region of interest" description="Disordered" evidence="1">
    <location>
        <begin position="478"/>
        <end position="511"/>
    </location>
</feature>
<evidence type="ECO:0000313" key="2">
    <source>
        <dbReference type="EMBL" id="MBL3609691.1"/>
    </source>
</evidence>
<feature type="compositionally biased region" description="Basic and acidic residues" evidence="1">
    <location>
        <begin position="403"/>
        <end position="412"/>
    </location>
</feature>
<feature type="compositionally biased region" description="Low complexity" evidence="1">
    <location>
        <begin position="251"/>
        <end position="306"/>
    </location>
</feature>
<sequence>MKPDFALTLAEDGIGLQHRAKAGWRSLGEVSLHDPGLAETLRLLRATAGNLAEGRPLVALVIPDSQILYTELPVEGESRAEKRASLLRGLDGLTPYPVGELVFDWQETGGRARLAVVARETLAEAEAFAQAHQFDPVSFVARPPAAQFEGEASFGPTAAAATLLAEDKPAAPAPGARKSPRPATEAKPVPQTKPAAEAKPEPEAKTVPEARPAPKAEPAAKANTAPPPVPERKPAAAEAVAPPSPPPAADPAPTATAAPAAPASPAARPVSSVPASSVAAALSAARPPRPEAPAGTGQPAAAPPRAGTERRASGSLRPEPQPMRGLDLSAAARPSAGPEPMQILKLGGAVIAVVAAIAAGAILLPRDETPAPDPDATAGLVAPSGADLSQAEAPDRQPPFDAAAHDEPRAEESGSAPLAGTATGTGTPTSPVPAPLSEAEALEAYASTGMWQRAPDPMSAPPQDRIEDLYVAGIDQAVRPPEAGLLPDPQIARSDDRPLPMQADPPGPDQTFELDERGLVEATPEGALTPDGVTVFRGAPAVVPSARPADLVPEPEPMTVPAPGDTADGAEITAEGVPVYGVRPETTPPGRPVDLAPPAGTAADAPDDRAEAPAGEDATAAPGETEPRSSARPAPRTAEASPPAVVPADPAVAARIASHTPRARPATVLARAEDPATAVPGTHPQARPENLAPPPTLDTDAAVTAALEDLADGEGEAASDLPENALSASLRPASRPSDFEDRVQSAMAVAVQPAIPTAASVARQATLPDAINLRDLNLIGVYGTSTDRRALLRLPSGRFVKVKVGDKIDGGQVAAIGDTQLRYVKRGRNIVLDLPGG</sequence>
<feature type="region of interest" description="Disordered" evidence="1">
    <location>
        <begin position="545"/>
        <end position="649"/>
    </location>
</feature>
<organism evidence="2 3">
    <name type="scientific">Rhodovulum sulfidophilum</name>
    <name type="common">Rhodobacter sulfidophilus</name>
    <dbReference type="NCBI Taxonomy" id="35806"/>
    <lineage>
        <taxon>Bacteria</taxon>
        <taxon>Pseudomonadati</taxon>
        <taxon>Pseudomonadota</taxon>
        <taxon>Alphaproteobacteria</taxon>
        <taxon>Rhodobacterales</taxon>
        <taxon>Paracoccaceae</taxon>
        <taxon>Rhodovulum</taxon>
    </lineage>
</organism>
<protein>
    <recommendedName>
        <fullName evidence="4">Translation initiation factor 2</fullName>
    </recommendedName>
</protein>
<feature type="compositionally biased region" description="Low complexity" evidence="1">
    <location>
        <begin position="612"/>
        <end position="624"/>
    </location>
</feature>
<dbReference type="Gene3D" id="3.30.420.380">
    <property type="match status" value="1"/>
</dbReference>
<feature type="compositionally biased region" description="Low complexity" evidence="1">
    <location>
        <begin position="413"/>
        <end position="434"/>
    </location>
</feature>
<evidence type="ECO:0008006" key="4">
    <source>
        <dbReference type="Google" id="ProtNLM"/>
    </source>
</evidence>
<dbReference type="InterPro" id="IPR043129">
    <property type="entry name" value="ATPase_NBD"/>
</dbReference>
<dbReference type="Proteomes" id="UP000604473">
    <property type="component" value="Unassembled WGS sequence"/>
</dbReference>
<accession>A0ABS1RUC6</accession>
<evidence type="ECO:0000313" key="3">
    <source>
        <dbReference type="Proteomes" id="UP000604473"/>
    </source>
</evidence>
<gene>
    <name evidence="2" type="ORF">JMM60_12915</name>
</gene>
<dbReference type="RefSeq" id="WP_202249534.1">
    <property type="nucleotide sequence ID" value="NZ_JAESJJ010000017.1"/>
</dbReference>
<feature type="region of interest" description="Disordered" evidence="1">
    <location>
        <begin position="169"/>
        <end position="340"/>
    </location>
</feature>
<proteinExistence type="predicted"/>
<dbReference type="SUPFAM" id="SSF53067">
    <property type="entry name" value="Actin-like ATPase domain"/>
    <property type="match status" value="1"/>
</dbReference>
<comment type="caution">
    <text evidence="2">The sequence shown here is derived from an EMBL/GenBank/DDBJ whole genome shotgun (WGS) entry which is preliminary data.</text>
</comment>
<dbReference type="EMBL" id="JAESJJ010000017">
    <property type="protein sequence ID" value="MBL3609691.1"/>
    <property type="molecule type" value="Genomic_DNA"/>
</dbReference>
<evidence type="ECO:0000256" key="1">
    <source>
        <dbReference type="SAM" id="MobiDB-lite"/>
    </source>
</evidence>
<reference evidence="2 3" key="1">
    <citation type="submission" date="2021-01" db="EMBL/GenBank/DDBJ databases">
        <title>Draft genomes of Rhodovulum sulfidophilum.</title>
        <authorList>
            <person name="Guzman M.S."/>
        </authorList>
    </citation>
    <scope>NUCLEOTIDE SEQUENCE [LARGE SCALE GENOMIC DNA]</scope>
    <source>
        <strain evidence="2 3">AB35</strain>
    </source>
</reference>
<name>A0ABS1RUC6_RHOSU</name>
<feature type="compositionally biased region" description="Basic and acidic residues" evidence="1">
    <location>
        <begin position="196"/>
        <end position="214"/>
    </location>
</feature>